<dbReference type="SUPFAM" id="SSF51971">
    <property type="entry name" value="Nucleotide-binding domain"/>
    <property type="match status" value="1"/>
</dbReference>
<sequence>MVSIAILGTGPSGCFTAQALVKALPDARIDMIDALPVPYGLIRYGVAADHQGTKAVIRQFERLFERSDVRFFGNVRVGSDIALDDLTGMYDAVVMAFGLRTDRSLGIPGEGLAGVYGSGQVTGAWNDMPGVAPAQIGKRVVVIGNGNVAVDLIRVLAKGPEEFHGSDLSQAHTQALMAAGVERIDVVGRSPADQAKFDPVMLRELGRLTQARISVQGAQGEGKLIEALQGIDGHAPEGATREIAFHFGWTPEALEGTAHVTAARFKRAAEHLTLPCDTVLTAIGFTGDTPATDDAGAVSPGLYATGWYRRGPRGTIPENRADAQQVAARIVADLAGTASTKAGRDALTARIPQAVTYAQWQAIDAAERAACPADRCRQKLTTTEQMLATARQTGDL</sequence>
<evidence type="ECO:0000256" key="1">
    <source>
        <dbReference type="ARBA" id="ARBA00001974"/>
    </source>
</evidence>
<dbReference type="InterPro" id="IPR055275">
    <property type="entry name" value="Ferredox_Rdtase"/>
</dbReference>
<dbReference type="PRINTS" id="PR00419">
    <property type="entry name" value="ADXRDTASE"/>
</dbReference>
<keyword evidence="8" id="KW-1185">Reference proteome</keyword>
<evidence type="ECO:0000313" key="7">
    <source>
        <dbReference type="EMBL" id="MCW1931179.1"/>
    </source>
</evidence>
<dbReference type="PANTHER" id="PTHR48467">
    <property type="entry name" value="GLUTAMATE SYNTHASE 1 [NADH], CHLOROPLASTIC-LIKE"/>
    <property type="match status" value="1"/>
</dbReference>
<dbReference type="InterPro" id="IPR023753">
    <property type="entry name" value="FAD/NAD-binding_dom"/>
</dbReference>
<protein>
    <submittedName>
        <fullName evidence="7">FAD-dependent oxidoreductase</fullName>
    </submittedName>
</protein>
<dbReference type="EMBL" id="JAPDFL010000001">
    <property type="protein sequence ID" value="MCW1931179.1"/>
    <property type="molecule type" value="Genomic_DNA"/>
</dbReference>
<dbReference type="RefSeq" id="WP_264504324.1">
    <property type="nucleotide sequence ID" value="NZ_JAPDFL010000001.1"/>
</dbReference>
<evidence type="ECO:0000256" key="3">
    <source>
        <dbReference type="ARBA" id="ARBA00022827"/>
    </source>
</evidence>
<keyword evidence="5" id="KW-0560">Oxidoreductase</keyword>
<dbReference type="Gene3D" id="3.40.50.720">
    <property type="entry name" value="NAD(P)-binding Rossmann-like Domain"/>
    <property type="match status" value="2"/>
</dbReference>
<dbReference type="Pfam" id="PF07992">
    <property type="entry name" value="Pyr_redox_2"/>
    <property type="match status" value="1"/>
</dbReference>
<dbReference type="Proteomes" id="UP001208938">
    <property type="component" value="Unassembled WGS sequence"/>
</dbReference>
<evidence type="ECO:0000259" key="6">
    <source>
        <dbReference type="Pfam" id="PF07992"/>
    </source>
</evidence>
<keyword evidence="4" id="KW-0521">NADP</keyword>
<gene>
    <name evidence="7" type="ORF">OKW52_02560</name>
</gene>
<organism evidence="7 8">
    <name type="scientific">Pararhodobacter zhoushanensis</name>
    <dbReference type="NCBI Taxonomy" id="2479545"/>
    <lineage>
        <taxon>Bacteria</taxon>
        <taxon>Pseudomonadati</taxon>
        <taxon>Pseudomonadota</taxon>
        <taxon>Alphaproteobacteria</taxon>
        <taxon>Rhodobacterales</taxon>
        <taxon>Paracoccaceae</taxon>
        <taxon>Pararhodobacter</taxon>
    </lineage>
</organism>
<evidence type="ECO:0000256" key="4">
    <source>
        <dbReference type="ARBA" id="ARBA00022857"/>
    </source>
</evidence>
<comment type="cofactor">
    <cofactor evidence="1">
        <name>FAD</name>
        <dbReference type="ChEBI" id="CHEBI:57692"/>
    </cofactor>
</comment>
<evidence type="ECO:0000256" key="5">
    <source>
        <dbReference type="ARBA" id="ARBA00023002"/>
    </source>
</evidence>
<dbReference type="PIRSF" id="PIRSF000362">
    <property type="entry name" value="FNR"/>
    <property type="match status" value="1"/>
</dbReference>
<evidence type="ECO:0000313" key="8">
    <source>
        <dbReference type="Proteomes" id="UP001208938"/>
    </source>
</evidence>
<dbReference type="PANTHER" id="PTHR48467:SF1">
    <property type="entry name" value="GLUTAMATE SYNTHASE 1 [NADH], CHLOROPLASTIC-LIKE"/>
    <property type="match status" value="1"/>
</dbReference>
<name>A0ABT3GUL2_9RHOB</name>
<evidence type="ECO:0000256" key="2">
    <source>
        <dbReference type="ARBA" id="ARBA00022630"/>
    </source>
</evidence>
<reference evidence="7 8" key="1">
    <citation type="submission" date="2022-10" db="EMBL/GenBank/DDBJ databases">
        <title>Pararhodobacter sp. nov., isolated from marine algae.</title>
        <authorList>
            <person name="Choi B.J."/>
            <person name="Kim J.M."/>
            <person name="Lee J.K."/>
            <person name="Choi D.G."/>
            <person name="Jeon C.O."/>
        </authorList>
    </citation>
    <scope>NUCLEOTIDE SEQUENCE [LARGE SCALE GENOMIC DNA]</scope>
    <source>
        <strain evidence="7 8">ZQ420</strain>
    </source>
</reference>
<proteinExistence type="predicted"/>
<dbReference type="InterPro" id="IPR021163">
    <property type="entry name" value="Ferredox_Rdtase_adrenod"/>
</dbReference>
<keyword evidence="3" id="KW-0274">FAD</keyword>
<keyword evidence="2" id="KW-0285">Flavoprotein</keyword>
<feature type="domain" description="FAD/NAD(P)-binding" evidence="6">
    <location>
        <begin position="3"/>
        <end position="158"/>
    </location>
</feature>
<accession>A0ABT3GUL2</accession>
<comment type="caution">
    <text evidence="7">The sequence shown here is derived from an EMBL/GenBank/DDBJ whole genome shotgun (WGS) entry which is preliminary data.</text>
</comment>